<keyword evidence="2" id="KW-0472">Membrane</keyword>
<dbReference type="EnsemblPlants" id="ORUFI03G24550.1">
    <property type="protein sequence ID" value="ORUFI03G24550.1"/>
    <property type="gene ID" value="ORUFI03G24550"/>
</dbReference>
<proteinExistence type="predicted"/>
<sequence>MPQPDPASSPPPRPEPTSVPSAAAGVEVGPFRCHRHRRHALHRWLAPRSSLFLIGRADVLQSPSAAAELHRCRRLVVNYSPARLLQPWTTSAPQGSRALQLPSIFISLRTCVLVCTTSSIACLVALYRF</sequence>
<keyword evidence="2" id="KW-1133">Transmembrane helix</keyword>
<feature type="compositionally biased region" description="Pro residues" evidence="1">
    <location>
        <begin position="1"/>
        <end position="17"/>
    </location>
</feature>
<keyword evidence="4" id="KW-1185">Reference proteome</keyword>
<organism evidence="3 4">
    <name type="scientific">Oryza rufipogon</name>
    <name type="common">Brownbeard rice</name>
    <name type="synonym">Asian wild rice</name>
    <dbReference type="NCBI Taxonomy" id="4529"/>
    <lineage>
        <taxon>Eukaryota</taxon>
        <taxon>Viridiplantae</taxon>
        <taxon>Streptophyta</taxon>
        <taxon>Embryophyta</taxon>
        <taxon>Tracheophyta</taxon>
        <taxon>Spermatophyta</taxon>
        <taxon>Magnoliopsida</taxon>
        <taxon>Liliopsida</taxon>
        <taxon>Poales</taxon>
        <taxon>Poaceae</taxon>
        <taxon>BOP clade</taxon>
        <taxon>Oryzoideae</taxon>
        <taxon>Oryzeae</taxon>
        <taxon>Oryzinae</taxon>
        <taxon>Oryza</taxon>
    </lineage>
</organism>
<dbReference type="HOGENOM" id="CLU_1952351_0_0_1"/>
<dbReference type="AlphaFoldDB" id="A0A0E0NXG1"/>
<dbReference type="Gramene" id="ORUFI03G24550.1">
    <property type="protein sequence ID" value="ORUFI03G24550.1"/>
    <property type="gene ID" value="ORUFI03G24550"/>
</dbReference>
<keyword evidence="2" id="KW-0812">Transmembrane</keyword>
<feature type="transmembrane region" description="Helical" evidence="2">
    <location>
        <begin position="106"/>
        <end position="127"/>
    </location>
</feature>
<reference evidence="4" key="1">
    <citation type="submission" date="2013-06" db="EMBL/GenBank/DDBJ databases">
        <authorList>
            <person name="Zhao Q."/>
        </authorList>
    </citation>
    <scope>NUCLEOTIDE SEQUENCE</scope>
    <source>
        <strain evidence="4">cv. W1943</strain>
    </source>
</reference>
<accession>A0A0E0NXG1</accession>
<evidence type="ECO:0000256" key="1">
    <source>
        <dbReference type="SAM" id="MobiDB-lite"/>
    </source>
</evidence>
<dbReference type="Proteomes" id="UP000008022">
    <property type="component" value="Unassembled WGS sequence"/>
</dbReference>
<feature type="region of interest" description="Disordered" evidence="1">
    <location>
        <begin position="1"/>
        <end position="22"/>
    </location>
</feature>
<protein>
    <submittedName>
        <fullName evidence="3">Uncharacterized protein</fullName>
    </submittedName>
</protein>
<evidence type="ECO:0000256" key="2">
    <source>
        <dbReference type="SAM" id="Phobius"/>
    </source>
</evidence>
<evidence type="ECO:0000313" key="3">
    <source>
        <dbReference type="EnsemblPlants" id="ORUFI03G24550.1"/>
    </source>
</evidence>
<name>A0A0E0NXG1_ORYRU</name>
<reference evidence="3" key="2">
    <citation type="submission" date="2015-06" db="UniProtKB">
        <authorList>
            <consortium name="EnsemblPlants"/>
        </authorList>
    </citation>
    <scope>IDENTIFICATION</scope>
</reference>
<evidence type="ECO:0000313" key="4">
    <source>
        <dbReference type="Proteomes" id="UP000008022"/>
    </source>
</evidence>